<dbReference type="VEuPathDB" id="VectorBase:BGLB026291"/>
<name>A0A2C9L2L1_BIOGL</name>
<evidence type="ECO:0000313" key="2">
    <source>
        <dbReference type="Proteomes" id="UP000076420"/>
    </source>
</evidence>
<organism evidence="1 2">
    <name type="scientific">Biomphalaria glabrata</name>
    <name type="common">Bloodfluke planorb</name>
    <name type="synonym">Freshwater snail</name>
    <dbReference type="NCBI Taxonomy" id="6526"/>
    <lineage>
        <taxon>Eukaryota</taxon>
        <taxon>Metazoa</taxon>
        <taxon>Spiralia</taxon>
        <taxon>Lophotrochozoa</taxon>
        <taxon>Mollusca</taxon>
        <taxon>Gastropoda</taxon>
        <taxon>Heterobranchia</taxon>
        <taxon>Euthyneura</taxon>
        <taxon>Panpulmonata</taxon>
        <taxon>Hygrophila</taxon>
        <taxon>Lymnaeoidea</taxon>
        <taxon>Planorbidae</taxon>
        <taxon>Biomphalaria</taxon>
    </lineage>
</organism>
<accession>A0A2C9L2L1</accession>
<protein>
    <submittedName>
        <fullName evidence="1">Uncharacterized protein</fullName>
    </submittedName>
</protein>
<sequence>MISPHRPKFWPKTTQPYPFYNVSNTKTLRTGSGRVCYVKKYQNEVRQGLKCWCRKCLHSDSPSNEWWEFYVTTATHVVFDDIEARHTTLRLFYDRNDSPVLIVDKVSVDYVNIEYDSFRLKCVTCDKTLGNKLMDIRKHYQNILEKVFKKDFFSRPKQKLNFIVSHPHGCSKQTIPALIPPECDK</sequence>
<dbReference type="KEGG" id="bgt:106052230"/>
<dbReference type="EnsemblMetazoa" id="BGLB026291-RA">
    <property type="protein sequence ID" value="BGLB026291-PA"/>
    <property type="gene ID" value="BGLB026291"/>
</dbReference>
<evidence type="ECO:0000313" key="1">
    <source>
        <dbReference type="EnsemblMetazoa" id="BGLB026291-PA"/>
    </source>
</evidence>
<gene>
    <name evidence="1" type="primary">106052230</name>
</gene>
<dbReference type="AlphaFoldDB" id="A0A2C9L2L1"/>
<dbReference type="Proteomes" id="UP000076420">
    <property type="component" value="Unassembled WGS sequence"/>
</dbReference>
<dbReference type="VEuPathDB" id="VectorBase:BGLAX_047128"/>
<reference evidence="1" key="1">
    <citation type="submission" date="2020-05" db="UniProtKB">
        <authorList>
            <consortium name="EnsemblMetazoa"/>
        </authorList>
    </citation>
    <scope>IDENTIFICATION</scope>
    <source>
        <strain evidence="1">BB02</strain>
    </source>
</reference>
<proteinExistence type="predicted"/>